<dbReference type="EMBL" id="KB303327">
    <property type="protein sequence ID" value="ELU03261.1"/>
    <property type="molecule type" value="Genomic_DNA"/>
</dbReference>
<gene>
    <name evidence="2" type="ORF">CAPTEDRAFT_136374</name>
</gene>
<dbReference type="InterPro" id="IPR050951">
    <property type="entry name" value="Retrovirus_Pol_polyprotein"/>
</dbReference>
<evidence type="ECO:0000313" key="4">
    <source>
        <dbReference type="Proteomes" id="UP000014760"/>
    </source>
</evidence>
<dbReference type="PANTHER" id="PTHR37984">
    <property type="entry name" value="PROTEIN CBG26694"/>
    <property type="match status" value="1"/>
</dbReference>
<dbReference type="Gene3D" id="1.10.340.70">
    <property type="match status" value="1"/>
</dbReference>
<reference evidence="4" key="1">
    <citation type="submission" date="2012-12" db="EMBL/GenBank/DDBJ databases">
        <authorList>
            <person name="Hellsten U."/>
            <person name="Grimwood J."/>
            <person name="Chapman J.A."/>
            <person name="Shapiro H."/>
            <person name="Aerts A."/>
            <person name="Otillar R.P."/>
            <person name="Terry A.Y."/>
            <person name="Boore J.L."/>
            <person name="Simakov O."/>
            <person name="Marletaz F."/>
            <person name="Cho S.-J."/>
            <person name="Edsinger-Gonzales E."/>
            <person name="Havlak P."/>
            <person name="Kuo D.-H."/>
            <person name="Larsson T."/>
            <person name="Lv J."/>
            <person name="Arendt D."/>
            <person name="Savage R."/>
            <person name="Osoegawa K."/>
            <person name="de Jong P."/>
            <person name="Lindberg D.R."/>
            <person name="Seaver E.C."/>
            <person name="Weisblat D.A."/>
            <person name="Putnam N.H."/>
            <person name="Grigoriev I.V."/>
            <person name="Rokhsar D.S."/>
        </authorList>
    </citation>
    <scope>NUCLEOTIDE SEQUENCE</scope>
    <source>
        <strain evidence="4">I ESC-2004</strain>
    </source>
</reference>
<sequence>RIIIPPTMRSVILENLHHGHLGILKTQPCAKQDVYQPAINAYIQRICKKCPHCQNMQKA</sequence>
<keyword evidence="4" id="KW-1185">Reference proteome</keyword>
<protein>
    <recommendedName>
        <fullName evidence="1">Integrase zinc-binding domain-containing protein</fullName>
    </recommendedName>
</protein>
<dbReference type="Pfam" id="PF17921">
    <property type="entry name" value="Integrase_H2C2"/>
    <property type="match status" value="1"/>
</dbReference>
<accession>R7UAU8</accession>
<organism evidence="2">
    <name type="scientific">Capitella teleta</name>
    <name type="common">Polychaete worm</name>
    <dbReference type="NCBI Taxonomy" id="283909"/>
    <lineage>
        <taxon>Eukaryota</taxon>
        <taxon>Metazoa</taxon>
        <taxon>Spiralia</taxon>
        <taxon>Lophotrochozoa</taxon>
        <taxon>Annelida</taxon>
        <taxon>Polychaeta</taxon>
        <taxon>Sedentaria</taxon>
        <taxon>Scolecida</taxon>
        <taxon>Capitellidae</taxon>
        <taxon>Capitella</taxon>
    </lineage>
</organism>
<dbReference type="AlphaFoldDB" id="R7UAU8"/>
<dbReference type="OrthoDB" id="7758825at2759"/>
<feature type="domain" description="Integrase zinc-binding" evidence="1">
    <location>
        <begin position="4"/>
        <end position="58"/>
    </location>
</feature>
<reference evidence="3" key="3">
    <citation type="submission" date="2015-06" db="UniProtKB">
        <authorList>
            <consortium name="EnsemblMetazoa"/>
        </authorList>
    </citation>
    <scope>IDENTIFICATION</scope>
</reference>
<dbReference type="Proteomes" id="UP000014760">
    <property type="component" value="Unassembled WGS sequence"/>
</dbReference>
<proteinExistence type="predicted"/>
<dbReference type="EMBL" id="AMQN01008512">
    <property type="status" value="NOT_ANNOTATED_CDS"/>
    <property type="molecule type" value="Genomic_DNA"/>
</dbReference>
<evidence type="ECO:0000313" key="3">
    <source>
        <dbReference type="EnsemblMetazoa" id="CapteP136374"/>
    </source>
</evidence>
<evidence type="ECO:0000259" key="1">
    <source>
        <dbReference type="Pfam" id="PF17921"/>
    </source>
</evidence>
<dbReference type="EnsemblMetazoa" id="CapteT136374">
    <property type="protein sequence ID" value="CapteP136374"/>
    <property type="gene ID" value="CapteG136374"/>
</dbReference>
<name>R7UAU8_CAPTE</name>
<dbReference type="HOGENOM" id="CLU_2967692_0_0_1"/>
<feature type="non-terminal residue" evidence="2">
    <location>
        <position position="1"/>
    </location>
</feature>
<reference evidence="2 4" key="2">
    <citation type="journal article" date="2013" name="Nature">
        <title>Insights into bilaterian evolution from three spiralian genomes.</title>
        <authorList>
            <person name="Simakov O."/>
            <person name="Marletaz F."/>
            <person name="Cho S.J."/>
            <person name="Edsinger-Gonzales E."/>
            <person name="Havlak P."/>
            <person name="Hellsten U."/>
            <person name="Kuo D.H."/>
            <person name="Larsson T."/>
            <person name="Lv J."/>
            <person name="Arendt D."/>
            <person name="Savage R."/>
            <person name="Osoegawa K."/>
            <person name="de Jong P."/>
            <person name="Grimwood J."/>
            <person name="Chapman J.A."/>
            <person name="Shapiro H."/>
            <person name="Aerts A."/>
            <person name="Otillar R.P."/>
            <person name="Terry A.Y."/>
            <person name="Boore J.L."/>
            <person name="Grigoriev I.V."/>
            <person name="Lindberg D.R."/>
            <person name="Seaver E.C."/>
            <person name="Weisblat D.A."/>
            <person name="Putnam N.H."/>
            <person name="Rokhsar D.S."/>
        </authorList>
    </citation>
    <scope>NUCLEOTIDE SEQUENCE</scope>
    <source>
        <strain evidence="2 4">I ESC-2004</strain>
    </source>
</reference>
<dbReference type="InterPro" id="IPR041588">
    <property type="entry name" value="Integrase_H2C2"/>
</dbReference>
<dbReference type="PANTHER" id="PTHR37984:SF7">
    <property type="entry name" value="INTEGRASE CATALYTIC DOMAIN-CONTAINING PROTEIN"/>
    <property type="match status" value="1"/>
</dbReference>
<evidence type="ECO:0000313" key="2">
    <source>
        <dbReference type="EMBL" id="ELU03261.1"/>
    </source>
</evidence>